<dbReference type="Proteomes" id="UP000285744">
    <property type="component" value="Unassembled WGS sequence"/>
</dbReference>
<gene>
    <name evidence="1" type="ORF">D7I43_32125</name>
</gene>
<organism evidence="1 2">
    <name type="scientific">Micromonospora globbae</name>
    <dbReference type="NCBI Taxonomy" id="1894969"/>
    <lineage>
        <taxon>Bacteria</taxon>
        <taxon>Bacillati</taxon>
        <taxon>Actinomycetota</taxon>
        <taxon>Actinomycetes</taxon>
        <taxon>Micromonosporales</taxon>
        <taxon>Micromonosporaceae</taxon>
        <taxon>Micromonospora</taxon>
    </lineage>
</organism>
<dbReference type="AlphaFoldDB" id="A0A420EEN8"/>
<accession>A0A420EEN8</accession>
<evidence type="ECO:0008006" key="3">
    <source>
        <dbReference type="Google" id="ProtNLM"/>
    </source>
</evidence>
<evidence type="ECO:0000313" key="2">
    <source>
        <dbReference type="Proteomes" id="UP000285744"/>
    </source>
</evidence>
<dbReference type="RefSeq" id="WP_120332304.1">
    <property type="nucleotide sequence ID" value="NZ_RAQQ01000068.1"/>
</dbReference>
<evidence type="ECO:0000313" key="1">
    <source>
        <dbReference type="EMBL" id="RKF19140.1"/>
    </source>
</evidence>
<sequence length="92" mass="10174">MAVVTRRPHTPIRPIWLCRACGHPWPCGDARLALLAEYERNRVSLFVYLAGALGDAADDLAKLRADVPSDGELFDRFLGWPKSSPAEKGRAN</sequence>
<comment type="caution">
    <text evidence="1">The sequence shown here is derived from an EMBL/GenBank/DDBJ whole genome shotgun (WGS) entry which is preliminary data.</text>
</comment>
<name>A0A420EEN8_9ACTN</name>
<dbReference type="EMBL" id="RAQQ01000068">
    <property type="protein sequence ID" value="RKF19140.1"/>
    <property type="molecule type" value="Genomic_DNA"/>
</dbReference>
<proteinExistence type="predicted"/>
<reference evidence="1 2" key="1">
    <citation type="journal article" date="2018" name="Int. J. Syst. Evol. Microbiol.">
        <title>Micromonospora globbae sp. nov., an endophytic actinomycete isolated from roots of Globba winitii C. H. Wright.</title>
        <authorList>
            <person name="Kuncharoen N."/>
            <person name="Pittayakhajonwut P."/>
            <person name="Tanasupawat S."/>
        </authorList>
    </citation>
    <scope>NUCLEOTIDE SEQUENCE [LARGE SCALE GENOMIC DNA]</scope>
    <source>
        <strain evidence="1 2">WPS1-2</strain>
    </source>
</reference>
<protein>
    <recommendedName>
        <fullName evidence="3">Flavin reductase</fullName>
    </recommendedName>
</protein>